<evidence type="ECO:0000256" key="1">
    <source>
        <dbReference type="ARBA" id="ARBA00001936"/>
    </source>
</evidence>
<dbReference type="GeneID" id="20209950"/>
<keyword evidence="10" id="KW-0456">Lyase</keyword>
<gene>
    <name evidence="14" type="primary">20209950</name>
    <name evidence="13" type="ORF">HELRODRAFT_185016</name>
</gene>
<evidence type="ECO:0000313" key="15">
    <source>
        <dbReference type="Proteomes" id="UP000015101"/>
    </source>
</evidence>
<comment type="similarity">
    <text evidence="2 11">Belongs to the ENDOU family.</text>
</comment>
<dbReference type="PANTHER" id="PTHR12439:SF11">
    <property type="entry name" value="URIDYLATE-SPECIFIC ENDORIBONUCLEASE"/>
    <property type="match status" value="1"/>
</dbReference>
<reference evidence="13 15" key="2">
    <citation type="journal article" date="2013" name="Nature">
        <title>Insights into bilaterian evolution from three spiralian genomes.</title>
        <authorList>
            <person name="Simakov O."/>
            <person name="Marletaz F."/>
            <person name="Cho S.J."/>
            <person name="Edsinger-Gonzales E."/>
            <person name="Havlak P."/>
            <person name="Hellsten U."/>
            <person name="Kuo D.H."/>
            <person name="Larsson T."/>
            <person name="Lv J."/>
            <person name="Arendt D."/>
            <person name="Savage R."/>
            <person name="Osoegawa K."/>
            <person name="de Jong P."/>
            <person name="Grimwood J."/>
            <person name="Chapman J.A."/>
            <person name="Shapiro H."/>
            <person name="Aerts A."/>
            <person name="Otillar R.P."/>
            <person name="Terry A.Y."/>
            <person name="Boore J.L."/>
            <person name="Grigoriev I.V."/>
            <person name="Lindberg D.R."/>
            <person name="Seaver E.C."/>
            <person name="Weisblat D.A."/>
            <person name="Putnam N.H."/>
            <person name="Rokhsar D.S."/>
        </authorList>
    </citation>
    <scope>NUCLEOTIDE SEQUENCE</scope>
</reference>
<dbReference type="RefSeq" id="XP_009020126.1">
    <property type="nucleotide sequence ID" value="XM_009021878.1"/>
</dbReference>
<keyword evidence="15" id="KW-1185">Reference proteome</keyword>
<feature type="domain" description="EndoU" evidence="12">
    <location>
        <begin position="6"/>
        <end position="282"/>
    </location>
</feature>
<keyword evidence="9 11" id="KW-0464">Manganese</keyword>
<keyword evidence="6 11" id="KW-0255">Endonuclease</keyword>
<name>T1FMA1_HELRO</name>
<evidence type="ECO:0000256" key="9">
    <source>
        <dbReference type="ARBA" id="ARBA00023211"/>
    </source>
</evidence>
<dbReference type="InParanoid" id="T1FMA1"/>
<evidence type="ECO:0000256" key="10">
    <source>
        <dbReference type="ARBA" id="ARBA00023239"/>
    </source>
</evidence>
<dbReference type="KEGG" id="hro:HELRODRAFT_185016"/>
<dbReference type="eggNOG" id="KOG2849">
    <property type="taxonomic scope" value="Eukaryota"/>
</dbReference>
<protein>
    <recommendedName>
        <fullName evidence="11">Uridylate-specific endoribonuclease</fullName>
        <ecNumber evidence="11">4.6.1.-</ecNumber>
    </recommendedName>
</protein>
<keyword evidence="4 11" id="KW-0540">Nuclease</keyword>
<evidence type="ECO:0000256" key="6">
    <source>
        <dbReference type="ARBA" id="ARBA00022759"/>
    </source>
</evidence>
<dbReference type="HOGENOM" id="CLU_048034_1_0_1"/>
<accession>T1FMA1</accession>
<keyword evidence="7 11" id="KW-0378">Hydrolase</keyword>
<reference evidence="15" key="1">
    <citation type="submission" date="2012-12" db="EMBL/GenBank/DDBJ databases">
        <authorList>
            <person name="Hellsten U."/>
            <person name="Grimwood J."/>
            <person name="Chapman J.A."/>
            <person name="Shapiro H."/>
            <person name="Aerts A."/>
            <person name="Otillar R.P."/>
            <person name="Terry A.Y."/>
            <person name="Boore J.L."/>
            <person name="Simakov O."/>
            <person name="Marletaz F."/>
            <person name="Cho S.-J."/>
            <person name="Edsinger-Gonzales E."/>
            <person name="Havlak P."/>
            <person name="Kuo D.-H."/>
            <person name="Larsson T."/>
            <person name="Lv J."/>
            <person name="Arendt D."/>
            <person name="Savage R."/>
            <person name="Osoegawa K."/>
            <person name="de Jong P."/>
            <person name="Lindberg D.R."/>
            <person name="Seaver E.C."/>
            <person name="Weisblat D.A."/>
            <person name="Putnam N.H."/>
            <person name="Grigoriev I.V."/>
            <person name="Rokhsar D.S."/>
        </authorList>
    </citation>
    <scope>NUCLEOTIDE SEQUENCE</scope>
</reference>
<evidence type="ECO:0000256" key="11">
    <source>
        <dbReference type="RuleBase" id="RU367085"/>
    </source>
</evidence>
<dbReference type="PANTHER" id="PTHR12439">
    <property type="entry name" value="PLACENTAL PROTEIN 11-RELATED"/>
    <property type="match status" value="1"/>
</dbReference>
<evidence type="ECO:0000313" key="14">
    <source>
        <dbReference type="EnsemblMetazoa" id="HelroP185016"/>
    </source>
</evidence>
<reference evidence="14" key="3">
    <citation type="submission" date="2015-06" db="UniProtKB">
        <authorList>
            <consortium name="EnsemblMetazoa"/>
        </authorList>
    </citation>
    <scope>IDENTIFICATION</scope>
</reference>
<evidence type="ECO:0000256" key="8">
    <source>
        <dbReference type="ARBA" id="ARBA00022884"/>
    </source>
</evidence>
<evidence type="ECO:0000256" key="4">
    <source>
        <dbReference type="ARBA" id="ARBA00022722"/>
    </source>
</evidence>
<keyword evidence="5 11" id="KW-0479">Metal-binding</keyword>
<dbReference type="Pfam" id="PF09412">
    <property type="entry name" value="XendoU"/>
    <property type="match status" value="1"/>
</dbReference>
<dbReference type="AlphaFoldDB" id="T1FMA1"/>
<dbReference type="GO" id="GO:0016829">
    <property type="term" value="F:lyase activity"/>
    <property type="evidence" value="ECO:0007669"/>
    <property type="project" value="UniProtKB-KW"/>
</dbReference>
<dbReference type="GO" id="GO:0003723">
    <property type="term" value="F:RNA binding"/>
    <property type="evidence" value="ECO:0007669"/>
    <property type="project" value="UniProtKB-UniRule"/>
</dbReference>
<dbReference type="GO" id="GO:0046872">
    <property type="term" value="F:metal ion binding"/>
    <property type="evidence" value="ECO:0007669"/>
    <property type="project" value="UniProtKB-UniRule"/>
</dbReference>
<sequence>MANAIYDKELSEILTRLWNVDDNRCTPGLDYKLNLQGFVTATKGNLRDKASQNLFLHFNEDRIFNKPTIKAFISLLDNYAINVSEAETETDLERGEVDNFLSTIVATRVMKETHKYLNSRNMVGASEDDFKKLLFDIWFKMYKRSSTDKNVNSCGFEHVFVGEMRSNEIIGFHNWLQIYLQEKVGNLDYMGFFRRGTTDKSEPTPHFLTHQFRWRGELKPIVSTMIGRSPEFEMAMYTIAHLCLSAAGKREVHVHLDEYDVMLVVARHGHFGIGTAYLVPSTE</sequence>
<comment type="subunit">
    <text evidence="3 11">Monomer.</text>
</comment>
<dbReference type="InterPro" id="IPR039787">
    <property type="entry name" value="ENDOU"/>
</dbReference>
<dbReference type="CDD" id="cd21159">
    <property type="entry name" value="XendoU"/>
    <property type="match status" value="1"/>
</dbReference>
<dbReference type="PROSITE" id="PS51959">
    <property type="entry name" value="ENDOU"/>
    <property type="match status" value="1"/>
</dbReference>
<dbReference type="GO" id="GO:0004521">
    <property type="term" value="F:RNA endonuclease activity"/>
    <property type="evidence" value="ECO:0000318"/>
    <property type="project" value="GO_Central"/>
</dbReference>
<evidence type="ECO:0000256" key="7">
    <source>
        <dbReference type="ARBA" id="ARBA00022801"/>
    </source>
</evidence>
<dbReference type="InterPro" id="IPR037227">
    <property type="entry name" value="EndoU-like"/>
</dbReference>
<dbReference type="OrthoDB" id="430326at2759"/>
<dbReference type="EC" id="4.6.1.-" evidence="11"/>
<dbReference type="EMBL" id="AMQM01000992">
    <property type="status" value="NOT_ANNOTATED_CDS"/>
    <property type="molecule type" value="Genomic_DNA"/>
</dbReference>
<comment type="cofactor">
    <cofactor evidence="1 11">
        <name>Mn(2+)</name>
        <dbReference type="ChEBI" id="CHEBI:29035"/>
    </cofactor>
</comment>
<evidence type="ECO:0000256" key="5">
    <source>
        <dbReference type="ARBA" id="ARBA00022723"/>
    </source>
</evidence>
<dbReference type="SUPFAM" id="SSF142877">
    <property type="entry name" value="EndoU-like"/>
    <property type="match status" value="1"/>
</dbReference>
<comment type="catalytic activity">
    <reaction evidence="11">
        <text>ribonucleotidyl-uridine-RNA = a 5'-end dephospho-uridine-RNA + a 3'-end 2',3'-cyclophospho-ribonucleotide-RNA</text>
        <dbReference type="Rhea" id="RHEA:67792"/>
        <dbReference type="Rhea" id="RHEA-COMP:10464"/>
        <dbReference type="Rhea" id="RHEA-COMP:17354"/>
        <dbReference type="Rhea" id="RHEA-COMP:17356"/>
        <dbReference type="ChEBI" id="CHEBI:83064"/>
        <dbReference type="ChEBI" id="CHEBI:173117"/>
        <dbReference type="ChEBI" id="CHEBI:173224"/>
    </reaction>
</comment>
<evidence type="ECO:0000256" key="3">
    <source>
        <dbReference type="ARBA" id="ARBA00011245"/>
    </source>
</evidence>
<dbReference type="CTD" id="20209950"/>
<proteinExistence type="inferred from homology"/>
<keyword evidence="8 11" id="KW-0694">RNA-binding</keyword>
<evidence type="ECO:0000256" key="2">
    <source>
        <dbReference type="ARBA" id="ARBA00010168"/>
    </source>
</evidence>
<dbReference type="EMBL" id="KB096742">
    <property type="protein sequence ID" value="ESO02718.1"/>
    <property type="molecule type" value="Genomic_DNA"/>
</dbReference>
<dbReference type="EnsemblMetazoa" id="HelroT185016">
    <property type="protein sequence ID" value="HelroP185016"/>
    <property type="gene ID" value="HelroG185016"/>
</dbReference>
<evidence type="ECO:0000259" key="12">
    <source>
        <dbReference type="PROSITE" id="PS51959"/>
    </source>
</evidence>
<dbReference type="Proteomes" id="UP000015101">
    <property type="component" value="Unassembled WGS sequence"/>
</dbReference>
<dbReference type="OMA" id="THLDYKG"/>
<dbReference type="GO" id="GO:0016787">
    <property type="term" value="F:hydrolase activity"/>
    <property type="evidence" value="ECO:0007669"/>
    <property type="project" value="UniProtKB-KW"/>
</dbReference>
<organism evidence="14 15">
    <name type="scientific">Helobdella robusta</name>
    <name type="common">Californian leech</name>
    <dbReference type="NCBI Taxonomy" id="6412"/>
    <lineage>
        <taxon>Eukaryota</taxon>
        <taxon>Metazoa</taxon>
        <taxon>Spiralia</taxon>
        <taxon>Lophotrochozoa</taxon>
        <taxon>Annelida</taxon>
        <taxon>Clitellata</taxon>
        <taxon>Hirudinea</taxon>
        <taxon>Rhynchobdellida</taxon>
        <taxon>Glossiphoniidae</taxon>
        <taxon>Helobdella</taxon>
    </lineage>
</organism>
<dbReference type="InterPro" id="IPR018998">
    <property type="entry name" value="EndoU_C"/>
</dbReference>
<evidence type="ECO:0000313" key="13">
    <source>
        <dbReference type="EMBL" id="ESO02718.1"/>
    </source>
</evidence>